<organism evidence="3 4">
    <name type="scientific">Salipiger mucosus DSM 16094</name>
    <dbReference type="NCBI Taxonomy" id="1123237"/>
    <lineage>
        <taxon>Bacteria</taxon>
        <taxon>Pseudomonadati</taxon>
        <taxon>Pseudomonadota</taxon>
        <taxon>Alphaproteobacteria</taxon>
        <taxon>Rhodobacterales</taxon>
        <taxon>Roseobacteraceae</taxon>
        <taxon>Salipiger</taxon>
    </lineage>
</organism>
<sequence>MAKKSTAVAHNRIATREKVFQAASILEMQGVSLTLMNVRNQIGGGGFNTISALLDEYRSTNGKKLPPKARRIQSAAVNQLWDIAAEITREEFSETEKALKDKLAAALKDLENARAVTAEVAKNADITANEHRRQISLLQGETQEAKDRADQFEQKARRVSLAEKKAKDEAQRADAAEQRAAVAEIDLEGANAEINRLKAQLAAARTGKPVALKEAA</sequence>
<keyword evidence="1" id="KW-0175">Coiled coil</keyword>
<dbReference type="HOGENOM" id="CLU_1276855_0_0_5"/>
<evidence type="ECO:0000313" key="4">
    <source>
        <dbReference type="Proteomes" id="UP000015347"/>
    </source>
</evidence>
<dbReference type="AlphaFoldDB" id="S9Q9V1"/>
<feature type="domain" description="KfrA N-terminal DNA-binding" evidence="2">
    <location>
        <begin position="15"/>
        <end position="120"/>
    </location>
</feature>
<dbReference type="InterPro" id="IPR021104">
    <property type="entry name" value="KfrA_DNA-bd_N"/>
</dbReference>
<evidence type="ECO:0000313" key="3">
    <source>
        <dbReference type="EMBL" id="EPX76787.1"/>
    </source>
</evidence>
<feature type="coiled-coil region" evidence="1">
    <location>
        <begin position="93"/>
        <end position="207"/>
    </location>
</feature>
<dbReference type="eggNOG" id="COG1196">
    <property type="taxonomic scope" value="Bacteria"/>
</dbReference>
<dbReference type="OrthoDB" id="583532at2"/>
<reference evidence="4" key="1">
    <citation type="journal article" date="2014" name="Stand. Genomic Sci.">
        <title>Genome sequence of the exopolysaccharide-producing Salipiger mucosus type strain (DSM 16094(T)), a moderately halophilic member of the Roseobacter clade.</title>
        <authorList>
            <person name="Riedel T."/>
            <person name="Spring S."/>
            <person name="Fiebig A."/>
            <person name="Petersen J."/>
            <person name="Kyrpides N.C."/>
            <person name="Goker M."/>
            <person name="Klenk H.P."/>
        </authorList>
    </citation>
    <scope>NUCLEOTIDE SEQUENCE [LARGE SCALE GENOMIC DNA]</scope>
    <source>
        <strain evidence="4">DSM 16094</strain>
    </source>
</reference>
<proteinExistence type="predicted"/>
<keyword evidence="4" id="KW-1185">Reference proteome</keyword>
<comment type="caution">
    <text evidence="3">The sequence shown here is derived from an EMBL/GenBank/DDBJ whole genome shotgun (WGS) entry which is preliminary data.</text>
</comment>
<protein>
    <submittedName>
        <fullName evidence="3">KfrA protein</fullName>
    </submittedName>
</protein>
<gene>
    <name evidence="3" type="ORF">Salmuc_04673</name>
</gene>
<name>S9Q9V1_9RHOB</name>
<dbReference type="Pfam" id="PF11740">
    <property type="entry name" value="KfrA_N"/>
    <property type="match status" value="1"/>
</dbReference>
<dbReference type="Proteomes" id="UP000015347">
    <property type="component" value="Unassembled WGS sequence"/>
</dbReference>
<evidence type="ECO:0000259" key="2">
    <source>
        <dbReference type="Pfam" id="PF11740"/>
    </source>
</evidence>
<dbReference type="EMBL" id="APVH01000043">
    <property type="protein sequence ID" value="EPX76787.1"/>
    <property type="molecule type" value="Genomic_DNA"/>
</dbReference>
<accession>S9Q9V1</accession>
<dbReference type="RefSeq" id="WP_020041779.1">
    <property type="nucleotide sequence ID" value="NZ_KE557281.1"/>
</dbReference>
<evidence type="ECO:0000256" key="1">
    <source>
        <dbReference type="SAM" id="Coils"/>
    </source>
</evidence>